<keyword evidence="3" id="KW-1185">Reference proteome</keyword>
<evidence type="ECO:0000313" key="2">
    <source>
        <dbReference type="EMBL" id="CAI2375429.1"/>
    </source>
</evidence>
<protein>
    <submittedName>
        <fullName evidence="2">Uncharacterized protein</fullName>
    </submittedName>
</protein>
<dbReference type="EMBL" id="CAMPGE010016909">
    <property type="protein sequence ID" value="CAI2375429.1"/>
    <property type="molecule type" value="Genomic_DNA"/>
</dbReference>
<dbReference type="Proteomes" id="UP001295684">
    <property type="component" value="Unassembled WGS sequence"/>
</dbReference>
<evidence type="ECO:0000313" key="3">
    <source>
        <dbReference type="Proteomes" id="UP001295684"/>
    </source>
</evidence>
<sequence length="522" mass="59998">MNLLELEAMLKDFEILPSKEIQDKIDLFLFPYNKSSNMQKCMNFNEPDPKSCSPSSDSRQPISNNNQLGYIYNNWKKISNFICKENGDFRKSLRILNKARYKEYEEVFKTMMCLKPEWSVFKSQICKTVNATNTKKVSNKRRKNICKIDSVSFGKDFQDGYMGRNTKRSQFPPQHRRKPSLDDRVITKVVSVLKDIKSMPISESPRADSAISDSESDKEDARYKYFTKFLESNLKRKKNKPSSCFVKAKKPLTNLSNSKIKEFSPIQICTRAAESQQRMNPIQMKKMPPSEMNKKFELAKTRSCSFLSKAAENPFMAKNKNLCSCENHNEIYKSKPSHSKIPTPSINLLPSTKLPKSPLNLSHKSIHPLRRSHQNMPKIFQITPNEAQIFTKIPDTSTTQKSTGSARQMRSMPHRKFSDSHKSSETTCSLSNKTHSKVNKIPANPYYRYKDNTLISKSCINRSVHPQQFHSGLYSTSRHRSPKILPTLPISNDHPSKTTRRCLALEDIAYLNNYGLSTVGNK</sequence>
<organism evidence="2 3">
    <name type="scientific">Euplotes crassus</name>
    <dbReference type="NCBI Taxonomy" id="5936"/>
    <lineage>
        <taxon>Eukaryota</taxon>
        <taxon>Sar</taxon>
        <taxon>Alveolata</taxon>
        <taxon>Ciliophora</taxon>
        <taxon>Intramacronucleata</taxon>
        <taxon>Spirotrichea</taxon>
        <taxon>Hypotrichia</taxon>
        <taxon>Euplotida</taxon>
        <taxon>Euplotidae</taxon>
        <taxon>Moneuplotes</taxon>
    </lineage>
</organism>
<name>A0AAD1XMM3_EUPCR</name>
<feature type="compositionally biased region" description="Polar residues" evidence="1">
    <location>
        <begin position="394"/>
        <end position="408"/>
    </location>
</feature>
<dbReference type="AlphaFoldDB" id="A0AAD1XMM3"/>
<feature type="region of interest" description="Disordered" evidence="1">
    <location>
        <begin position="394"/>
        <end position="433"/>
    </location>
</feature>
<proteinExistence type="predicted"/>
<evidence type="ECO:0000256" key="1">
    <source>
        <dbReference type="SAM" id="MobiDB-lite"/>
    </source>
</evidence>
<gene>
    <name evidence="2" type="ORF">ECRASSUSDP1_LOCUS16791</name>
</gene>
<comment type="caution">
    <text evidence="2">The sequence shown here is derived from an EMBL/GenBank/DDBJ whole genome shotgun (WGS) entry which is preliminary data.</text>
</comment>
<accession>A0AAD1XMM3</accession>
<reference evidence="2" key="1">
    <citation type="submission" date="2023-07" db="EMBL/GenBank/DDBJ databases">
        <authorList>
            <consortium name="AG Swart"/>
            <person name="Singh M."/>
            <person name="Singh A."/>
            <person name="Seah K."/>
            <person name="Emmerich C."/>
        </authorList>
    </citation>
    <scope>NUCLEOTIDE SEQUENCE</scope>
    <source>
        <strain evidence="2">DP1</strain>
    </source>
</reference>